<sequence>MLRKDPDSGSEIRMIRYPKGVLNPEHTHPCGHGIFVLEGKLRTHKGVYGPGTWVWFPQGETMEHGATDEGDMVGIFITDGAFEIHYNDEK</sequence>
<dbReference type="EMBL" id="CP046147">
    <property type="protein sequence ID" value="WFG40722.1"/>
    <property type="molecule type" value="Genomic_DNA"/>
</dbReference>
<dbReference type="InterPro" id="IPR025979">
    <property type="entry name" value="ChrR-like_cupin_dom"/>
</dbReference>
<accession>A0AAJ5ZG00</accession>
<evidence type="ECO:0000313" key="5">
    <source>
        <dbReference type="Proteomes" id="UP001321249"/>
    </source>
</evidence>
<dbReference type="InterPro" id="IPR014710">
    <property type="entry name" value="RmlC-like_jellyroll"/>
</dbReference>
<dbReference type="Pfam" id="PF12973">
    <property type="entry name" value="Cupin_7"/>
    <property type="match status" value="1"/>
</dbReference>
<reference evidence="3" key="2">
    <citation type="journal article" date="2023" name="Nat. Commun.">
        <title>Cultivation of marine bacteria of the SAR202 clade.</title>
        <authorList>
            <person name="Lim Y."/>
            <person name="Seo J.H."/>
            <person name="Giovannoni S.J."/>
            <person name="Kang I."/>
            <person name="Cho J.C."/>
        </authorList>
    </citation>
    <scope>NUCLEOTIDE SEQUENCE</scope>
    <source>
        <strain evidence="3">JH1073</strain>
    </source>
</reference>
<dbReference type="Gene3D" id="2.60.120.10">
    <property type="entry name" value="Jelly Rolls"/>
    <property type="match status" value="1"/>
</dbReference>
<dbReference type="AlphaFoldDB" id="A0AAJ5ZG00"/>
<proteinExistence type="predicted"/>
<protein>
    <submittedName>
        <fullName evidence="3">DUF4437 domain-containing protein</fullName>
    </submittedName>
</protein>
<reference evidence="4 5" key="1">
    <citation type="submission" date="2019-11" db="EMBL/GenBank/DDBJ databases">
        <authorList>
            <person name="Cho J.-C."/>
        </authorList>
    </citation>
    <scope>NUCLEOTIDE SEQUENCE [LARGE SCALE GENOMIC DNA]</scope>
    <source>
        <strain evidence="3 4">JH1073</strain>
        <strain evidence="2 5">JH702</strain>
    </source>
</reference>
<dbReference type="Proteomes" id="UP001321249">
    <property type="component" value="Unassembled WGS sequence"/>
</dbReference>
<keyword evidence="4" id="KW-1185">Reference proteome</keyword>
<evidence type="ECO:0000313" key="2">
    <source>
        <dbReference type="EMBL" id="MDG0866701.1"/>
    </source>
</evidence>
<gene>
    <name evidence="2" type="ORF">GKO46_06375</name>
    <name evidence="3" type="ORF">GKO48_00375</name>
</gene>
<evidence type="ECO:0000313" key="4">
    <source>
        <dbReference type="Proteomes" id="UP001219901"/>
    </source>
</evidence>
<evidence type="ECO:0000259" key="1">
    <source>
        <dbReference type="Pfam" id="PF12973"/>
    </source>
</evidence>
<name>A0AAJ5ZG00_9CHLR</name>
<dbReference type="SUPFAM" id="SSF51182">
    <property type="entry name" value="RmlC-like cupins"/>
    <property type="match status" value="1"/>
</dbReference>
<reference evidence="4" key="3">
    <citation type="submission" date="2023-06" db="EMBL/GenBank/DDBJ databases">
        <title>Pangenomics reveal diversification of enzyme families and niche specialization in globally abundant SAR202 bacteria.</title>
        <authorList>
            <person name="Saw J.H.W."/>
        </authorList>
    </citation>
    <scope>NUCLEOTIDE SEQUENCE [LARGE SCALE GENOMIC DNA]</scope>
    <source>
        <strain evidence="4">JH1073</strain>
    </source>
</reference>
<evidence type="ECO:0000313" key="3">
    <source>
        <dbReference type="EMBL" id="WFG40722.1"/>
    </source>
</evidence>
<feature type="domain" description="ChrR-like cupin" evidence="1">
    <location>
        <begin position="1"/>
        <end position="81"/>
    </location>
</feature>
<dbReference type="InterPro" id="IPR011051">
    <property type="entry name" value="RmlC_Cupin_sf"/>
</dbReference>
<dbReference type="EMBL" id="WMBE01000002">
    <property type="protein sequence ID" value="MDG0866701.1"/>
    <property type="molecule type" value="Genomic_DNA"/>
</dbReference>
<dbReference type="Proteomes" id="UP001219901">
    <property type="component" value="Chromosome"/>
</dbReference>
<organism evidence="3 4">
    <name type="scientific">Candidatus Lucifugimonas marina</name>
    <dbReference type="NCBI Taxonomy" id="3038979"/>
    <lineage>
        <taxon>Bacteria</taxon>
        <taxon>Bacillati</taxon>
        <taxon>Chloroflexota</taxon>
        <taxon>Dehalococcoidia</taxon>
        <taxon>SAR202 cluster</taxon>
        <taxon>Candidatus Lucifugimonadales</taxon>
        <taxon>Candidatus Lucifugimonadaceae</taxon>
        <taxon>Candidatus Lucifugimonas</taxon>
    </lineage>
</organism>